<feature type="domain" description="EamA" evidence="7">
    <location>
        <begin position="8"/>
        <end position="138"/>
    </location>
</feature>
<dbReference type="PANTHER" id="PTHR42920">
    <property type="entry name" value="OS03G0707200 PROTEIN-RELATED"/>
    <property type="match status" value="1"/>
</dbReference>
<evidence type="ECO:0000313" key="9">
    <source>
        <dbReference type="EMBL" id="CAB4678786.1"/>
    </source>
</evidence>
<comment type="subcellular location">
    <subcellularLocation>
        <location evidence="1">Cell membrane</location>
        <topology evidence="1">Multi-pass membrane protein</topology>
    </subcellularLocation>
</comment>
<feature type="transmembrane region" description="Helical" evidence="6">
    <location>
        <begin position="260"/>
        <end position="278"/>
    </location>
</feature>
<keyword evidence="4 6" id="KW-1133">Transmembrane helix</keyword>
<feature type="domain" description="EamA" evidence="7">
    <location>
        <begin position="146"/>
        <end position="276"/>
    </location>
</feature>
<feature type="transmembrane region" description="Helical" evidence="6">
    <location>
        <begin position="122"/>
        <end position="143"/>
    </location>
</feature>
<proteinExistence type="predicted"/>
<dbReference type="Pfam" id="PF00892">
    <property type="entry name" value="EamA"/>
    <property type="match status" value="2"/>
</dbReference>
<evidence type="ECO:0000256" key="4">
    <source>
        <dbReference type="ARBA" id="ARBA00022989"/>
    </source>
</evidence>
<feature type="transmembrane region" description="Helical" evidence="6">
    <location>
        <begin position="7"/>
        <end position="27"/>
    </location>
</feature>
<reference evidence="8" key="1">
    <citation type="submission" date="2020-05" db="EMBL/GenBank/DDBJ databases">
        <authorList>
            <person name="Chiriac C."/>
            <person name="Salcher M."/>
            <person name="Ghai R."/>
            <person name="Kavagutti S V."/>
        </authorList>
    </citation>
    <scope>NUCLEOTIDE SEQUENCE</scope>
</reference>
<dbReference type="GO" id="GO:0005886">
    <property type="term" value="C:plasma membrane"/>
    <property type="evidence" value="ECO:0007669"/>
    <property type="project" value="UniProtKB-SubCell"/>
</dbReference>
<feature type="transmembrane region" description="Helical" evidence="6">
    <location>
        <begin position="206"/>
        <end position="224"/>
    </location>
</feature>
<evidence type="ECO:0000313" key="10">
    <source>
        <dbReference type="EMBL" id="CAB4717285.1"/>
    </source>
</evidence>
<feature type="transmembrane region" description="Helical" evidence="6">
    <location>
        <begin position="149"/>
        <end position="168"/>
    </location>
</feature>
<dbReference type="SUPFAM" id="SSF103481">
    <property type="entry name" value="Multidrug resistance efflux transporter EmrE"/>
    <property type="match status" value="2"/>
</dbReference>
<evidence type="ECO:0000256" key="3">
    <source>
        <dbReference type="ARBA" id="ARBA00022692"/>
    </source>
</evidence>
<dbReference type="EMBL" id="CAFBLI010000022">
    <property type="protein sequence ID" value="CAB4861428.1"/>
    <property type="molecule type" value="Genomic_DNA"/>
</dbReference>
<sequence length="292" mass="31530">MSDRKRIWAVIGLISVTAVWGAAFVLMKDALERQPVNDFLATRFAIATLILIAIRPKVLKEINLKMLKVAVPLGLLLTLGYITQSTGLTHSTAAITGFVTGLYVIFTPLLSAIFLKKVITKIEWVAVLLATIGLGLLSLRGWAIGFGEFLTLLCALFFALHIIGLGEWSSRLATYPLTVVQLATVTVFTGITGFSNGYVAPPDSEVWKAILITALFATSAGFLIQTWAQAHMDATTVAVILTLEVVFAALVAVIAGQEILTARTLAGGALIVFAMIAMQLNPKYYLSRFTNR</sequence>
<name>A0A6J6FYM3_9ZZZZ</name>
<evidence type="ECO:0000256" key="2">
    <source>
        <dbReference type="ARBA" id="ARBA00022475"/>
    </source>
</evidence>
<evidence type="ECO:0000313" key="8">
    <source>
        <dbReference type="EMBL" id="CAB4593931.1"/>
    </source>
</evidence>
<evidence type="ECO:0000313" key="12">
    <source>
        <dbReference type="EMBL" id="CAB4861428.1"/>
    </source>
</evidence>
<dbReference type="InterPro" id="IPR037185">
    <property type="entry name" value="EmrE-like"/>
</dbReference>
<dbReference type="EMBL" id="CAEZUJ010000008">
    <property type="protein sequence ID" value="CAB4593931.1"/>
    <property type="molecule type" value="Genomic_DNA"/>
</dbReference>
<dbReference type="EMBL" id="CAEZYJ010000040">
    <property type="protein sequence ID" value="CAB4717285.1"/>
    <property type="molecule type" value="Genomic_DNA"/>
</dbReference>
<keyword evidence="3 6" id="KW-0812">Transmembrane</keyword>
<evidence type="ECO:0000313" key="13">
    <source>
        <dbReference type="EMBL" id="CAB5035897.1"/>
    </source>
</evidence>
<dbReference type="EMBL" id="CAEZXH010000013">
    <property type="protein sequence ID" value="CAB4678786.1"/>
    <property type="molecule type" value="Genomic_DNA"/>
</dbReference>
<gene>
    <name evidence="8" type="ORF">UFOPK1811_00341</name>
    <name evidence="9" type="ORF">UFOPK2360_00382</name>
    <name evidence="10" type="ORF">UFOPK2659_00418</name>
    <name evidence="11" type="ORF">UFOPK2922_00798</name>
    <name evidence="12" type="ORF">UFOPK3306_00442</name>
    <name evidence="13" type="ORF">UFOPK4209_00362</name>
</gene>
<dbReference type="EMBL" id="CAEZZS010000032">
    <property type="protein sequence ID" value="CAB4777975.1"/>
    <property type="molecule type" value="Genomic_DNA"/>
</dbReference>
<feature type="transmembrane region" description="Helical" evidence="6">
    <location>
        <begin position="39"/>
        <end position="54"/>
    </location>
</feature>
<feature type="transmembrane region" description="Helical" evidence="6">
    <location>
        <begin position="95"/>
        <end position="115"/>
    </location>
</feature>
<evidence type="ECO:0000256" key="1">
    <source>
        <dbReference type="ARBA" id="ARBA00004651"/>
    </source>
</evidence>
<dbReference type="InterPro" id="IPR051258">
    <property type="entry name" value="Diverse_Substrate_Transporter"/>
</dbReference>
<dbReference type="AlphaFoldDB" id="A0A6J6FYM3"/>
<feature type="transmembrane region" description="Helical" evidence="6">
    <location>
        <begin position="175"/>
        <end position="194"/>
    </location>
</feature>
<evidence type="ECO:0000256" key="5">
    <source>
        <dbReference type="ARBA" id="ARBA00023136"/>
    </source>
</evidence>
<evidence type="ECO:0000256" key="6">
    <source>
        <dbReference type="SAM" id="Phobius"/>
    </source>
</evidence>
<feature type="transmembrane region" description="Helical" evidence="6">
    <location>
        <begin position="66"/>
        <end position="83"/>
    </location>
</feature>
<evidence type="ECO:0000313" key="11">
    <source>
        <dbReference type="EMBL" id="CAB4777975.1"/>
    </source>
</evidence>
<accession>A0A6J6FYM3</accession>
<organism evidence="8">
    <name type="scientific">freshwater metagenome</name>
    <dbReference type="NCBI Taxonomy" id="449393"/>
    <lineage>
        <taxon>unclassified sequences</taxon>
        <taxon>metagenomes</taxon>
        <taxon>ecological metagenomes</taxon>
    </lineage>
</organism>
<dbReference type="InterPro" id="IPR000620">
    <property type="entry name" value="EamA_dom"/>
</dbReference>
<evidence type="ECO:0000259" key="7">
    <source>
        <dbReference type="Pfam" id="PF00892"/>
    </source>
</evidence>
<keyword evidence="2" id="KW-1003">Cell membrane</keyword>
<protein>
    <submittedName>
        <fullName evidence="8">Unannotated protein</fullName>
    </submittedName>
</protein>
<dbReference type="EMBL" id="CAFBPY010000037">
    <property type="protein sequence ID" value="CAB5035897.1"/>
    <property type="molecule type" value="Genomic_DNA"/>
</dbReference>
<dbReference type="PANTHER" id="PTHR42920:SF5">
    <property type="entry name" value="EAMA DOMAIN-CONTAINING PROTEIN"/>
    <property type="match status" value="1"/>
</dbReference>
<feature type="transmembrane region" description="Helical" evidence="6">
    <location>
        <begin position="236"/>
        <end position="254"/>
    </location>
</feature>
<keyword evidence="5 6" id="KW-0472">Membrane</keyword>